<organism evidence="2 3">
    <name type="scientific">Albidovulum sediminicola</name>
    <dbReference type="NCBI Taxonomy" id="2984331"/>
    <lineage>
        <taxon>Bacteria</taxon>
        <taxon>Pseudomonadati</taxon>
        <taxon>Pseudomonadota</taxon>
        <taxon>Alphaproteobacteria</taxon>
        <taxon>Rhodobacterales</taxon>
        <taxon>Paracoccaceae</taxon>
        <taxon>Albidovulum</taxon>
    </lineage>
</organism>
<sequence length="386" mass="42652">MVDLLTQDGRIVTMDEAQAGRLGYATGAAEGQDWSFLYPLESRERIETLFAEGSAEPRVVALHLRDASGALVPVSAVAERIETDQDGSCLVLHKWPSGGALDEVARLAEEREVISGILAASDDAGWCMEWTDPVDLSAPEQEIIRQVFENGPRWRFCNRAMAHLYRTPEGEDFNARPVHETFPRTRENEGFIRRLIRASFDINGTPSRDLRYDGVYIEVENDVRGHIRGNHLYRMWGTVRDVSKHMRRAAVLKDEIDRLTGVIAALPDPLLVLDRTGAVLMSNHAAEELFGLSSDAIAARGLADLVDAALSIDALFEAAGAQVLDHLRRPLTAKAMHPEGQLKVEVTARIFDHGGHDLLALILRAQRRVPVLVEPSTAFGTDRVTG</sequence>
<dbReference type="InterPro" id="IPR000014">
    <property type="entry name" value="PAS"/>
</dbReference>
<dbReference type="Pfam" id="PF00989">
    <property type="entry name" value="PAS"/>
    <property type="match status" value="1"/>
</dbReference>
<dbReference type="Proteomes" id="UP001652503">
    <property type="component" value="Unassembled WGS sequence"/>
</dbReference>
<dbReference type="EMBL" id="JAOWLA010000028">
    <property type="protein sequence ID" value="MCV2866799.1"/>
    <property type="molecule type" value="Genomic_DNA"/>
</dbReference>
<feature type="domain" description="PAS" evidence="1">
    <location>
        <begin position="255"/>
        <end position="306"/>
    </location>
</feature>
<dbReference type="SUPFAM" id="SSF55785">
    <property type="entry name" value="PYP-like sensor domain (PAS domain)"/>
    <property type="match status" value="2"/>
</dbReference>
<dbReference type="InterPro" id="IPR013767">
    <property type="entry name" value="PAS_fold"/>
</dbReference>
<proteinExistence type="predicted"/>
<comment type="caution">
    <text evidence="2">The sequence shown here is derived from an EMBL/GenBank/DDBJ whole genome shotgun (WGS) entry which is preliminary data.</text>
</comment>
<dbReference type="Pfam" id="PF13426">
    <property type="entry name" value="PAS_9"/>
    <property type="match status" value="1"/>
</dbReference>
<evidence type="ECO:0000313" key="2">
    <source>
        <dbReference type="EMBL" id="MCV2866799.1"/>
    </source>
</evidence>
<protein>
    <submittedName>
        <fullName evidence="2">PAS domain-containing protein</fullName>
    </submittedName>
</protein>
<dbReference type="CDD" id="cd00130">
    <property type="entry name" value="PAS"/>
    <property type="match status" value="1"/>
</dbReference>
<keyword evidence="3" id="KW-1185">Reference proteome</keyword>
<dbReference type="Gene3D" id="3.30.450.20">
    <property type="entry name" value="PAS domain"/>
    <property type="match status" value="2"/>
</dbReference>
<gene>
    <name evidence="2" type="ORF">OE647_18985</name>
</gene>
<accession>A0ABT2Z6P4</accession>
<name>A0ABT2Z6P4_9RHOB</name>
<reference evidence="2 3" key="1">
    <citation type="submission" date="2022-10" db="EMBL/GenBank/DDBJ databases">
        <title>Defluviimonas sp. nov., isolated from ocean surface water.</title>
        <authorList>
            <person name="He W."/>
            <person name="Wang L."/>
            <person name="Zhang D.-F."/>
        </authorList>
    </citation>
    <scope>NUCLEOTIDE SEQUENCE [LARGE SCALE GENOMIC DNA]</scope>
    <source>
        <strain evidence="2 3">WL0075</strain>
    </source>
</reference>
<dbReference type="SMART" id="SM00091">
    <property type="entry name" value="PAS"/>
    <property type="match status" value="1"/>
</dbReference>
<dbReference type="PROSITE" id="PS50112">
    <property type="entry name" value="PAS"/>
    <property type="match status" value="1"/>
</dbReference>
<dbReference type="InterPro" id="IPR035965">
    <property type="entry name" value="PAS-like_dom_sf"/>
</dbReference>
<evidence type="ECO:0000313" key="3">
    <source>
        <dbReference type="Proteomes" id="UP001652503"/>
    </source>
</evidence>
<evidence type="ECO:0000259" key="1">
    <source>
        <dbReference type="PROSITE" id="PS50112"/>
    </source>
</evidence>